<evidence type="ECO:0000313" key="3">
    <source>
        <dbReference type="RefSeq" id="XP_053055589.1"/>
    </source>
</evidence>
<feature type="compositionally biased region" description="Pro residues" evidence="1">
    <location>
        <begin position="58"/>
        <end position="78"/>
    </location>
</feature>
<name>A0ABM3N829_ACIJB</name>
<evidence type="ECO:0000313" key="2">
    <source>
        <dbReference type="Proteomes" id="UP001652583"/>
    </source>
</evidence>
<feature type="compositionally biased region" description="Low complexity" evidence="1">
    <location>
        <begin position="182"/>
        <end position="191"/>
    </location>
</feature>
<feature type="compositionally biased region" description="Gly residues" evidence="1">
    <location>
        <begin position="216"/>
        <end position="225"/>
    </location>
</feature>
<dbReference type="Proteomes" id="UP001652583">
    <property type="component" value="Chromosome B4"/>
</dbReference>
<feature type="region of interest" description="Disordered" evidence="1">
    <location>
        <begin position="1"/>
        <end position="231"/>
    </location>
</feature>
<feature type="compositionally biased region" description="Polar residues" evidence="1">
    <location>
        <begin position="13"/>
        <end position="38"/>
    </location>
</feature>
<protein>
    <submittedName>
        <fullName evidence="3">Atherin-like</fullName>
    </submittedName>
</protein>
<proteinExistence type="predicted"/>
<dbReference type="RefSeq" id="XP_053055589.1">
    <property type="nucleotide sequence ID" value="XM_053199614.1"/>
</dbReference>
<feature type="compositionally biased region" description="Basic and acidic residues" evidence="1">
    <location>
        <begin position="89"/>
        <end position="101"/>
    </location>
</feature>
<accession>A0ABM3N829</accession>
<reference evidence="3" key="1">
    <citation type="submission" date="2025-08" db="UniProtKB">
        <authorList>
            <consortium name="RefSeq"/>
        </authorList>
    </citation>
    <scope>IDENTIFICATION</scope>
    <source>
        <tissue evidence="3">Blood</tissue>
    </source>
</reference>
<keyword evidence="2" id="KW-1185">Reference proteome</keyword>
<gene>
    <name evidence="3" type="primary">LOC106977513</name>
</gene>
<dbReference type="GeneID" id="106977513"/>
<organism evidence="2 3">
    <name type="scientific">Acinonyx jubatus</name>
    <name type="common">Cheetah</name>
    <dbReference type="NCBI Taxonomy" id="32536"/>
    <lineage>
        <taxon>Eukaryota</taxon>
        <taxon>Metazoa</taxon>
        <taxon>Chordata</taxon>
        <taxon>Craniata</taxon>
        <taxon>Vertebrata</taxon>
        <taxon>Euteleostomi</taxon>
        <taxon>Mammalia</taxon>
        <taxon>Eutheria</taxon>
        <taxon>Laurasiatheria</taxon>
        <taxon>Carnivora</taxon>
        <taxon>Feliformia</taxon>
        <taxon>Felidae</taxon>
        <taxon>Felinae</taxon>
        <taxon>Acinonyx</taxon>
    </lineage>
</organism>
<feature type="compositionally biased region" description="Basic residues" evidence="1">
    <location>
        <begin position="1"/>
        <end position="12"/>
    </location>
</feature>
<evidence type="ECO:0000256" key="1">
    <source>
        <dbReference type="SAM" id="MobiDB-lite"/>
    </source>
</evidence>
<sequence>MLSAKHLLKCNRPKQSFSSNNAISISKTGTPYESNSFSPPARPRALRWAQPPQASPQGVPPAAAPPPLPGRSPDPAPTSPQGVAAAAGSREEALRGWREAPGDAARLGPAAARGNSKGSRPHSLCRTGARIGAAAPAPHYLLRAAAAGGRRDRSGPCSPGSEDEEAATAAAAKDNQEPAGSAPPRRAQNARAQREPGPHLQPASNRLGPLPRKGGATAGGAGWGGTITPAGPELLRRFVRRACL</sequence>